<dbReference type="PIRSF" id="PIRSF018072">
    <property type="entry name" value="UCP018072"/>
    <property type="match status" value="1"/>
</dbReference>
<dbReference type="CDD" id="cd03441">
    <property type="entry name" value="R_hydratase_like"/>
    <property type="match status" value="1"/>
</dbReference>
<dbReference type="Gene3D" id="3.10.129.10">
    <property type="entry name" value="Hotdog Thioesterase"/>
    <property type="match status" value="1"/>
</dbReference>
<protein>
    <recommendedName>
        <fullName evidence="1">FAS1-like dehydratase domain-containing protein</fullName>
    </recommendedName>
</protein>
<organism evidence="2">
    <name type="scientific">marine sediment metagenome</name>
    <dbReference type="NCBI Taxonomy" id="412755"/>
    <lineage>
        <taxon>unclassified sequences</taxon>
        <taxon>metagenomes</taxon>
        <taxon>ecological metagenomes</taxon>
    </lineage>
</organism>
<dbReference type="Pfam" id="PF13452">
    <property type="entry name" value="FAS1_DH_region"/>
    <property type="match status" value="1"/>
</dbReference>
<evidence type="ECO:0000259" key="1">
    <source>
        <dbReference type="Pfam" id="PF13452"/>
    </source>
</evidence>
<dbReference type="InterPro" id="IPR016709">
    <property type="entry name" value="HadA-like"/>
</dbReference>
<feature type="domain" description="FAS1-like dehydratase" evidence="1">
    <location>
        <begin position="6"/>
        <end position="131"/>
    </location>
</feature>
<evidence type="ECO:0000313" key="2">
    <source>
        <dbReference type="EMBL" id="GAG53985.1"/>
    </source>
</evidence>
<name>X0YDR3_9ZZZZ</name>
<dbReference type="EMBL" id="BART01007088">
    <property type="protein sequence ID" value="GAG53985.1"/>
    <property type="molecule type" value="Genomic_DNA"/>
</dbReference>
<accession>X0YDR3</accession>
<sequence>MLDRKFIGYEFEPSERTISRWKITQFANAIRDTNPIYYDLNEAKKQGYKDIPVPPTFFTRMAYSGKKNFYATLGIDYQKLLDGGREFKYYSQCVAGDTITYQTKVENVIEKEGSRGKMDIVTAITRGKNKETNEDIFDAIITLIVFH</sequence>
<comment type="caution">
    <text evidence="2">The sequence shown here is derived from an EMBL/GenBank/DDBJ whole genome shotgun (WGS) entry which is preliminary data.</text>
</comment>
<dbReference type="AlphaFoldDB" id="X0YDR3"/>
<gene>
    <name evidence="2" type="ORF">S01H4_16175</name>
</gene>
<reference evidence="2" key="1">
    <citation type="journal article" date="2014" name="Front. Microbiol.">
        <title>High frequency of phylogenetically diverse reductive dehalogenase-homologous genes in deep subseafloor sedimentary metagenomes.</title>
        <authorList>
            <person name="Kawai M."/>
            <person name="Futagami T."/>
            <person name="Toyoda A."/>
            <person name="Takaki Y."/>
            <person name="Nishi S."/>
            <person name="Hori S."/>
            <person name="Arai W."/>
            <person name="Tsubouchi T."/>
            <person name="Morono Y."/>
            <person name="Uchiyama I."/>
            <person name="Ito T."/>
            <person name="Fujiyama A."/>
            <person name="Inagaki F."/>
            <person name="Takami H."/>
        </authorList>
    </citation>
    <scope>NUCLEOTIDE SEQUENCE</scope>
    <source>
        <strain evidence="2">Expedition CK06-06</strain>
    </source>
</reference>
<dbReference type="InterPro" id="IPR039569">
    <property type="entry name" value="FAS1-like_DH_region"/>
</dbReference>
<dbReference type="InterPro" id="IPR029069">
    <property type="entry name" value="HotDog_dom_sf"/>
</dbReference>
<proteinExistence type="predicted"/>
<dbReference type="SUPFAM" id="SSF54637">
    <property type="entry name" value="Thioesterase/thiol ester dehydrase-isomerase"/>
    <property type="match status" value="1"/>
</dbReference>